<evidence type="ECO:0000256" key="1">
    <source>
        <dbReference type="SAM" id="Phobius"/>
    </source>
</evidence>
<keyword evidence="1" id="KW-0812">Transmembrane</keyword>
<dbReference type="InterPro" id="IPR049790">
    <property type="entry name" value="Rv3655c/TadE"/>
</dbReference>
<name>A0ABS7P3I4_9NOCA</name>
<reference evidence="2 3" key="1">
    <citation type="submission" date="2020-06" db="EMBL/GenBank/DDBJ databases">
        <title>Taxonomy, biology and ecology of Rhodococcus bacteria occurring in California pistachio and other woody hosts as revealed by genome sequence analyses.</title>
        <authorList>
            <person name="Gai Y."/>
            <person name="Riely B."/>
        </authorList>
    </citation>
    <scope>NUCLEOTIDE SEQUENCE [LARGE SCALE GENOMIC DNA]</scope>
    <source>
        <strain evidence="2 3">BP-281</strain>
    </source>
</reference>
<protein>
    <submittedName>
        <fullName evidence="2">Pilus biosynthesis protein TadE</fullName>
    </submittedName>
</protein>
<keyword evidence="1" id="KW-0472">Membrane</keyword>
<comment type="caution">
    <text evidence="2">The sequence shown here is derived from an EMBL/GenBank/DDBJ whole genome shotgun (WGS) entry which is preliminary data.</text>
</comment>
<gene>
    <name evidence="2" type="ORF">HQ603_09425</name>
</gene>
<dbReference type="Proteomes" id="UP000825228">
    <property type="component" value="Unassembled WGS sequence"/>
</dbReference>
<organism evidence="2 3">
    <name type="scientific">Rhodococcoides corynebacterioides</name>
    <dbReference type="NCBI Taxonomy" id="53972"/>
    <lineage>
        <taxon>Bacteria</taxon>
        <taxon>Bacillati</taxon>
        <taxon>Actinomycetota</taxon>
        <taxon>Actinomycetes</taxon>
        <taxon>Mycobacteriales</taxon>
        <taxon>Nocardiaceae</taxon>
        <taxon>Rhodococcoides</taxon>
    </lineage>
</organism>
<evidence type="ECO:0000313" key="2">
    <source>
        <dbReference type="EMBL" id="MBY6366974.1"/>
    </source>
</evidence>
<sequence>MTGDAGAVTVEAALAIASIVAVVVLCVGALTTITDHIRCVDAAREGARLSALGDPDAVGAARRVAPDAAAVTVARDGDWVTVRVEASSPLPGVEVGAEAVAAVEPEADPR</sequence>
<keyword evidence="1" id="KW-1133">Transmembrane helix</keyword>
<keyword evidence="3" id="KW-1185">Reference proteome</keyword>
<evidence type="ECO:0000313" key="3">
    <source>
        <dbReference type="Proteomes" id="UP000825228"/>
    </source>
</evidence>
<accession>A0ABS7P3I4</accession>
<dbReference type="EMBL" id="JABUBU010000005">
    <property type="protein sequence ID" value="MBY6366974.1"/>
    <property type="molecule type" value="Genomic_DNA"/>
</dbReference>
<proteinExistence type="predicted"/>
<feature type="transmembrane region" description="Helical" evidence="1">
    <location>
        <begin position="12"/>
        <end position="34"/>
    </location>
</feature>
<dbReference type="NCBIfam" id="NF041390">
    <property type="entry name" value="TadE_Rv3655c"/>
    <property type="match status" value="1"/>
</dbReference>